<protein>
    <submittedName>
        <fullName evidence="6">Peptidoglycan-binding protein</fullName>
    </submittedName>
</protein>
<organism evidence="6 7">
    <name type="scientific">Actinomadura parmotrematis</name>
    <dbReference type="NCBI Taxonomy" id="2864039"/>
    <lineage>
        <taxon>Bacteria</taxon>
        <taxon>Bacillati</taxon>
        <taxon>Actinomycetota</taxon>
        <taxon>Actinomycetes</taxon>
        <taxon>Streptosporangiales</taxon>
        <taxon>Thermomonosporaceae</taxon>
        <taxon>Actinomadura</taxon>
    </lineage>
</organism>
<keyword evidence="2" id="KW-0175">Coiled coil</keyword>
<feature type="compositionally biased region" description="Basic and acidic residues" evidence="3">
    <location>
        <begin position="1"/>
        <end position="11"/>
    </location>
</feature>
<evidence type="ECO:0000256" key="4">
    <source>
        <dbReference type="SAM" id="Phobius"/>
    </source>
</evidence>
<evidence type="ECO:0000259" key="5">
    <source>
        <dbReference type="Pfam" id="PF01471"/>
    </source>
</evidence>
<gene>
    <name evidence="6" type="ORF">K1Y72_11550</name>
</gene>
<dbReference type="Proteomes" id="UP000774570">
    <property type="component" value="Unassembled WGS sequence"/>
</dbReference>
<dbReference type="InterPro" id="IPR036366">
    <property type="entry name" value="PGBDSf"/>
</dbReference>
<dbReference type="InterPro" id="IPR036365">
    <property type="entry name" value="PGBD-like_sf"/>
</dbReference>
<keyword evidence="4" id="KW-0812">Transmembrane</keyword>
<evidence type="ECO:0000256" key="1">
    <source>
        <dbReference type="ARBA" id="ARBA00004196"/>
    </source>
</evidence>
<dbReference type="Pfam" id="PF01471">
    <property type="entry name" value="PG_binding_1"/>
    <property type="match status" value="1"/>
</dbReference>
<proteinExistence type="predicted"/>
<dbReference type="PANTHER" id="PTHR32347">
    <property type="entry name" value="EFFLUX SYSTEM COMPONENT YKNX-RELATED"/>
    <property type="match status" value="1"/>
</dbReference>
<dbReference type="PANTHER" id="PTHR32347:SF29">
    <property type="entry name" value="UPF0194 MEMBRANE PROTEIN YBHG"/>
    <property type="match status" value="1"/>
</dbReference>
<name>A0ABS7FRJ8_9ACTN</name>
<sequence length="400" mass="40337">MHAAARRREVPRPAAGAARHPHHARGRRGPRLREGRPDVPSDHAGAGQVRRRRLLAAAAGLAGAAVAAATLGALRDDGAPAAASTAPARTAPVTRQTLQDGKTASGTLGYGTATTATSRLPGTLTRVPGTGDTITRGHALYEVDGHPVTLLYGGTPAYRTLREGMSGADVKALERNLKALGYDGFTADRDFTSGTAAAVREWQDDLGEDETGEVALGSVVFAPAAVRVDALLAGEGDPTGPGRKVLTFTGTERAVTASLDVDDLRLARDGAAVTIELPDGAEVPGRISSVSTVAKAAAAQGGDPTTEVRVEIALGARAQRAAAAYTLASVDVDFTAGVRRGVLTVPVAALVALPAGGFGVQVVKAGGAAYVPVRTGLFAGGRVEVSGAGLAPGTAVGVPE</sequence>
<dbReference type="InterPro" id="IPR002477">
    <property type="entry name" value="Peptidoglycan-bd-like"/>
</dbReference>
<dbReference type="InterPro" id="IPR050465">
    <property type="entry name" value="UPF0194_transport"/>
</dbReference>
<evidence type="ECO:0000313" key="6">
    <source>
        <dbReference type="EMBL" id="MBW8483007.1"/>
    </source>
</evidence>
<dbReference type="PROSITE" id="PS51318">
    <property type="entry name" value="TAT"/>
    <property type="match status" value="1"/>
</dbReference>
<feature type="compositionally biased region" description="Low complexity" evidence="3">
    <location>
        <begin position="78"/>
        <end position="94"/>
    </location>
</feature>
<accession>A0ABS7FRJ8</accession>
<evidence type="ECO:0000313" key="7">
    <source>
        <dbReference type="Proteomes" id="UP000774570"/>
    </source>
</evidence>
<dbReference type="SUPFAM" id="SSF47090">
    <property type="entry name" value="PGBD-like"/>
    <property type="match status" value="1"/>
</dbReference>
<keyword evidence="4" id="KW-1133">Transmembrane helix</keyword>
<feature type="compositionally biased region" description="Low complexity" evidence="3">
    <location>
        <begin position="103"/>
        <end position="117"/>
    </location>
</feature>
<feature type="region of interest" description="Disordered" evidence="3">
    <location>
        <begin position="78"/>
        <end position="129"/>
    </location>
</feature>
<dbReference type="Gene3D" id="2.40.420.20">
    <property type="match status" value="1"/>
</dbReference>
<feature type="transmembrane region" description="Helical" evidence="4">
    <location>
        <begin position="54"/>
        <end position="74"/>
    </location>
</feature>
<keyword evidence="7" id="KW-1185">Reference proteome</keyword>
<feature type="domain" description="Peptidoglycan binding-like" evidence="5">
    <location>
        <begin position="166"/>
        <end position="214"/>
    </location>
</feature>
<feature type="region of interest" description="Disordered" evidence="3">
    <location>
        <begin position="1"/>
        <end position="48"/>
    </location>
</feature>
<comment type="subcellular location">
    <subcellularLocation>
        <location evidence="1">Cell envelope</location>
    </subcellularLocation>
</comment>
<dbReference type="InterPro" id="IPR006311">
    <property type="entry name" value="TAT_signal"/>
</dbReference>
<reference evidence="6 7" key="1">
    <citation type="submission" date="2021-07" db="EMBL/GenBank/DDBJ databases">
        <title>Actinomadura sp. PM05-2 isolated from lichen.</title>
        <authorList>
            <person name="Somphong A."/>
            <person name="Phongsopitanun W."/>
            <person name="Tanasupawat S."/>
            <person name="Peongsungnone V."/>
        </authorList>
    </citation>
    <scope>NUCLEOTIDE SEQUENCE [LARGE SCALE GENOMIC DNA]</scope>
    <source>
        <strain evidence="6 7">PM05-2</strain>
    </source>
</reference>
<dbReference type="Gene3D" id="1.10.101.10">
    <property type="entry name" value="PGBD-like superfamily/PGBD"/>
    <property type="match status" value="1"/>
</dbReference>
<feature type="compositionally biased region" description="Basic residues" evidence="3">
    <location>
        <begin position="19"/>
        <end position="30"/>
    </location>
</feature>
<keyword evidence="4" id="KW-0472">Membrane</keyword>
<dbReference type="EMBL" id="JAIBOA010000006">
    <property type="protein sequence ID" value="MBW8483007.1"/>
    <property type="molecule type" value="Genomic_DNA"/>
</dbReference>
<evidence type="ECO:0000256" key="2">
    <source>
        <dbReference type="ARBA" id="ARBA00023054"/>
    </source>
</evidence>
<evidence type="ECO:0000256" key="3">
    <source>
        <dbReference type="SAM" id="MobiDB-lite"/>
    </source>
</evidence>
<feature type="compositionally biased region" description="Basic and acidic residues" evidence="3">
    <location>
        <begin position="31"/>
        <end position="41"/>
    </location>
</feature>
<comment type="caution">
    <text evidence="6">The sequence shown here is derived from an EMBL/GenBank/DDBJ whole genome shotgun (WGS) entry which is preliminary data.</text>
</comment>